<feature type="transmembrane region" description="Helical" evidence="1">
    <location>
        <begin position="104"/>
        <end position="127"/>
    </location>
</feature>
<dbReference type="RefSeq" id="WP_129620883.1">
    <property type="nucleotide sequence ID" value="NZ_LR214972.1"/>
</dbReference>
<evidence type="ECO:0000313" key="2">
    <source>
        <dbReference type="EMBL" id="VEU62560.1"/>
    </source>
</evidence>
<feature type="transmembrane region" description="Helical" evidence="1">
    <location>
        <begin position="166"/>
        <end position="185"/>
    </location>
</feature>
<name>A0A449AC69_9BACT</name>
<feature type="transmembrane region" description="Helical" evidence="1">
    <location>
        <begin position="48"/>
        <end position="67"/>
    </location>
</feature>
<gene>
    <name evidence="2" type="ORF">NCTC10118_00055</name>
</gene>
<organism evidence="2 3">
    <name type="scientific">Mycoplasmopsis bovirhinis</name>
    <dbReference type="NCBI Taxonomy" id="29553"/>
    <lineage>
        <taxon>Bacteria</taxon>
        <taxon>Bacillati</taxon>
        <taxon>Mycoplasmatota</taxon>
        <taxon>Mycoplasmoidales</taxon>
        <taxon>Metamycoplasmataceae</taxon>
        <taxon>Mycoplasmopsis</taxon>
    </lineage>
</organism>
<keyword evidence="1" id="KW-0812">Transmembrane</keyword>
<sequence length="629" mass="73211">MNTFYKYISFIHKITLKKKNTLIIPLIWLTISLIFLVSVVSFELNNNVKALIFYIIIFIELLLTLLFSSIKSINIFKDLEDEGIELLTLSKAISRKSIIWGKTVTNFLFAFYWSIILAISNFMILGALKDQNIVALGFLSIPIFSFGYILFGNISSLIAYKVNAKVAITIPLVLFSPLVVGGTIISTKSTSTSNNIAYYLNAQYQNNPSGNLPNLEKFYLNNQKDTFYIIANGNDKFTLRKDQVKYLQEAYNYSKNSALEWQIYSYLSLPYQFVDFFNLQNKNIAETFLETSSNNLSKYIFYKNQDTYTYNYDLNKNVNLKLYPITDQIIKKQDANGNYLKNEAGDDIIESRTHKDVYLVPGALKTYSQIENLVNTNLIYAREGAESFAQKFPEDKFIYSASDNLVGEIKWNYLKELLENKIFQYYSKILIQELSNELKEASLDNVHEVKGIIFRLISKYLKTDSEWELLKIHDVSSVVLNKDSLENRNIKTIIEKKIYIALGLIYYLYFTYNHTYIADAILFNTSTNNFDPHSINLDIEGFRYNLGGFSNYVAKQQIEEDENKQRKVVIRYEIEPSNNYVFQPVQEIWQVTRNNIQTVNKNYYFLIWIALIALFVSLNNTLYFKKDYK</sequence>
<feature type="transmembrane region" description="Helical" evidence="1">
    <location>
        <begin position="21"/>
        <end position="42"/>
    </location>
</feature>
<proteinExistence type="predicted"/>
<feature type="transmembrane region" description="Helical" evidence="1">
    <location>
        <begin position="133"/>
        <end position="154"/>
    </location>
</feature>
<keyword evidence="1" id="KW-1133">Transmembrane helix</keyword>
<evidence type="ECO:0000256" key="1">
    <source>
        <dbReference type="SAM" id="Phobius"/>
    </source>
</evidence>
<feature type="transmembrane region" description="Helical" evidence="1">
    <location>
        <begin position="603"/>
        <end position="624"/>
    </location>
</feature>
<dbReference type="AlphaFoldDB" id="A0A449AC69"/>
<keyword evidence="1" id="KW-0472">Membrane</keyword>
<evidence type="ECO:0000313" key="3">
    <source>
        <dbReference type="Proteomes" id="UP000289952"/>
    </source>
</evidence>
<protein>
    <submittedName>
        <fullName evidence="2">Uncharacterized protein</fullName>
    </submittedName>
</protein>
<dbReference type="Proteomes" id="UP000289952">
    <property type="component" value="Chromosome"/>
</dbReference>
<dbReference type="EMBL" id="LR214972">
    <property type="protein sequence ID" value="VEU62560.1"/>
    <property type="molecule type" value="Genomic_DNA"/>
</dbReference>
<accession>A0A449AC69</accession>
<keyword evidence="3" id="KW-1185">Reference proteome</keyword>
<dbReference type="OrthoDB" id="401337at2"/>
<reference evidence="2 3" key="1">
    <citation type="submission" date="2019-01" db="EMBL/GenBank/DDBJ databases">
        <authorList>
            <consortium name="Pathogen Informatics"/>
        </authorList>
    </citation>
    <scope>NUCLEOTIDE SEQUENCE [LARGE SCALE GENOMIC DNA]</scope>
    <source>
        <strain evidence="2 3">NCTC10118</strain>
    </source>
</reference>